<evidence type="ECO:0000259" key="9">
    <source>
        <dbReference type="PROSITE" id="PS50893"/>
    </source>
</evidence>
<dbReference type="PROSITE" id="PS00211">
    <property type="entry name" value="ABC_TRANSPORTER_1"/>
    <property type="match status" value="1"/>
</dbReference>
<dbReference type="EMBL" id="CP075546">
    <property type="protein sequence ID" value="QVV90637.1"/>
    <property type="molecule type" value="Genomic_DNA"/>
</dbReference>
<dbReference type="PROSITE" id="PS50929">
    <property type="entry name" value="ABC_TM1F"/>
    <property type="match status" value="1"/>
</dbReference>
<accession>A0A8E7AZD0</accession>
<dbReference type="InterPro" id="IPR014223">
    <property type="entry name" value="ABC_CydC/D"/>
</dbReference>
<feature type="transmembrane region" description="Helical" evidence="8">
    <location>
        <begin position="61"/>
        <end position="82"/>
    </location>
</feature>
<feature type="transmembrane region" description="Helical" evidence="8">
    <location>
        <begin position="33"/>
        <end position="49"/>
    </location>
</feature>
<sequence>MAPFQQLLRLTGLVKSHIWLLAAGMICDATKQLVTVGIGLLGVLLIYTAKEQSNPSALLPIGTAILIFALARGVCGYFGPYLNHIAAFHVLSDLRNQFYRKVDPLAPAIFISRRTGDLVSVAINNIEILELFFAHTLTQIFVAILVPLIILCGLAYIHSLLAVILLVFLILTALIPTLAIRMNEKKGDHLRQYLANMGSFLIDSVQGIWEILAFGRGKDRLEAIICMVLEYRKEQRAYVRVNACASASYAVLVSGGIVIVLLVSTILAQMGEINSFYLPIIVILSAGAFTAMREVVEVSKQLSMTIAGAKRFFTVMDDTPVVSENGTPSVTISTAPTLEVSDIWFRYGETEPYVLKGVSFSIPSGTTAAIVGMTGAGKTTLTHLLMRFWDPENGIVMLDGHDIRDLRLSDLRKTISIVTQDIFLFNTSIRENIRVGKADATDQEVEQAAKFARIHDFIRGLPEGYETLVGERGIRLSGGERQRVAIARAILKNAPVLIMDEATSNLDTGTELMIRDTIRELMKGKTVFMIAHRLSTVVHADKILVLNQGEIIEQGTHLELMALDGMYASLIAAQEI</sequence>
<dbReference type="PANTHER" id="PTHR43394:SF1">
    <property type="entry name" value="ATP-BINDING CASSETTE SUB-FAMILY B MEMBER 10, MITOCHONDRIAL"/>
    <property type="match status" value="1"/>
</dbReference>
<feature type="transmembrane region" description="Helical" evidence="8">
    <location>
        <begin position="156"/>
        <end position="180"/>
    </location>
</feature>
<organism evidence="11 12">
    <name type="scientific">Methanospirillum purgamenti</name>
    <dbReference type="NCBI Taxonomy" id="2834276"/>
    <lineage>
        <taxon>Archaea</taxon>
        <taxon>Methanobacteriati</taxon>
        <taxon>Methanobacteriota</taxon>
        <taxon>Stenosarchaea group</taxon>
        <taxon>Methanomicrobia</taxon>
        <taxon>Methanomicrobiales</taxon>
        <taxon>Methanospirillaceae</taxon>
        <taxon>Methanospirillum</taxon>
    </lineage>
</organism>
<dbReference type="GO" id="GO:0016887">
    <property type="term" value="F:ATP hydrolysis activity"/>
    <property type="evidence" value="ECO:0007669"/>
    <property type="project" value="InterPro"/>
</dbReference>
<evidence type="ECO:0000256" key="4">
    <source>
        <dbReference type="ARBA" id="ARBA00022741"/>
    </source>
</evidence>
<keyword evidence="3 8" id="KW-0812">Transmembrane</keyword>
<keyword evidence="6 8" id="KW-1133">Transmembrane helix</keyword>
<feature type="transmembrane region" description="Helical" evidence="8">
    <location>
        <begin position="131"/>
        <end position="150"/>
    </location>
</feature>
<dbReference type="GO" id="GO:0045454">
    <property type="term" value="P:cell redox homeostasis"/>
    <property type="evidence" value="ECO:0007669"/>
    <property type="project" value="InterPro"/>
</dbReference>
<keyword evidence="12" id="KW-1185">Reference proteome</keyword>
<dbReference type="GO" id="GO:0016020">
    <property type="term" value="C:membrane"/>
    <property type="evidence" value="ECO:0007669"/>
    <property type="project" value="UniProtKB-SubCell"/>
</dbReference>
<dbReference type="InterPro" id="IPR003439">
    <property type="entry name" value="ABC_transporter-like_ATP-bd"/>
</dbReference>
<dbReference type="InterPro" id="IPR003593">
    <property type="entry name" value="AAA+_ATPase"/>
</dbReference>
<dbReference type="Gene3D" id="1.20.1560.10">
    <property type="entry name" value="ABC transporter type 1, transmembrane domain"/>
    <property type="match status" value="1"/>
</dbReference>
<protein>
    <submittedName>
        <fullName evidence="11">Thiol reductant ABC exporter subunit CydC</fullName>
    </submittedName>
</protein>
<dbReference type="GO" id="GO:0034775">
    <property type="term" value="P:glutathione transmembrane transport"/>
    <property type="evidence" value="ECO:0007669"/>
    <property type="project" value="InterPro"/>
</dbReference>
<dbReference type="InterPro" id="IPR027417">
    <property type="entry name" value="P-loop_NTPase"/>
</dbReference>
<keyword evidence="7 8" id="KW-0472">Membrane</keyword>
<dbReference type="Gene3D" id="3.40.50.300">
    <property type="entry name" value="P-loop containing nucleotide triphosphate hydrolases"/>
    <property type="match status" value="1"/>
</dbReference>
<feature type="transmembrane region" description="Helical" evidence="8">
    <location>
        <begin position="249"/>
        <end position="270"/>
    </location>
</feature>
<keyword evidence="4" id="KW-0547">Nucleotide-binding</keyword>
<evidence type="ECO:0000256" key="2">
    <source>
        <dbReference type="ARBA" id="ARBA00022448"/>
    </source>
</evidence>
<comment type="subcellular location">
    <subcellularLocation>
        <location evidence="1">Membrane</location>
        <topology evidence="1">Multi-pass membrane protein</topology>
    </subcellularLocation>
</comment>
<dbReference type="PROSITE" id="PS50893">
    <property type="entry name" value="ABC_TRANSPORTER_2"/>
    <property type="match status" value="1"/>
</dbReference>
<dbReference type="KEGG" id="mrtj:KHC33_12925"/>
<dbReference type="SUPFAM" id="SSF52540">
    <property type="entry name" value="P-loop containing nucleoside triphosphate hydrolases"/>
    <property type="match status" value="1"/>
</dbReference>
<evidence type="ECO:0000256" key="5">
    <source>
        <dbReference type="ARBA" id="ARBA00022840"/>
    </source>
</evidence>
<feature type="domain" description="ABC transporter" evidence="9">
    <location>
        <begin position="338"/>
        <end position="573"/>
    </location>
</feature>
<dbReference type="Pfam" id="PF00664">
    <property type="entry name" value="ABC_membrane"/>
    <property type="match status" value="1"/>
</dbReference>
<evidence type="ECO:0000313" key="12">
    <source>
        <dbReference type="Proteomes" id="UP000680656"/>
    </source>
</evidence>
<keyword evidence="5" id="KW-0067">ATP-binding</keyword>
<dbReference type="SUPFAM" id="SSF90123">
    <property type="entry name" value="ABC transporter transmembrane region"/>
    <property type="match status" value="1"/>
</dbReference>
<evidence type="ECO:0000256" key="3">
    <source>
        <dbReference type="ARBA" id="ARBA00022692"/>
    </source>
</evidence>
<evidence type="ECO:0000256" key="1">
    <source>
        <dbReference type="ARBA" id="ARBA00004141"/>
    </source>
</evidence>
<evidence type="ECO:0000256" key="6">
    <source>
        <dbReference type="ARBA" id="ARBA00022989"/>
    </source>
</evidence>
<dbReference type="InterPro" id="IPR036640">
    <property type="entry name" value="ABC1_TM_sf"/>
</dbReference>
<dbReference type="NCBIfam" id="TIGR02868">
    <property type="entry name" value="CydC"/>
    <property type="match status" value="1"/>
</dbReference>
<keyword evidence="2" id="KW-0813">Transport</keyword>
<dbReference type="GO" id="GO:0005524">
    <property type="term" value="F:ATP binding"/>
    <property type="evidence" value="ECO:0007669"/>
    <property type="project" value="UniProtKB-KW"/>
</dbReference>
<dbReference type="InterPro" id="IPR017871">
    <property type="entry name" value="ABC_transporter-like_CS"/>
</dbReference>
<dbReference type="PANTHER" id="PTHR43394">
    <property type="entry name" value="ATP-DEPENDENT PERMEASE MDL1, MITOCHONDRIAL"/>
    <property type="match status" value="1"/>
</dbReference>
<dbReference type="InterPro" id="IPR039421">
    <property type="entry name" value="Type_1_exporter"/>
</dbReference>
<evidence type="ECO:0000259" key="10">
    <source>
        <dbReference type="PROSITE" id="PS50929"/>
    </source>
</evidence>
<evidence type="ECO:0000256" key="8">
    <source>
        <dbReference type="SAM" id="Phobius"/>
    </source>
</evidence>
<gene>
    <name evidence="11" type="primary">cydC</name>
    <name evidence="11" type="ORF">KHC33_12925</name>
</gene>
<dbReference type="Proteomes" id="UP000680656">
    <property type="component" value="Chromosome"/>
</dbReference>
<name>A0A8E7AZD0_9EURY</name>
<dbReference type="FunFam" id="3.40.50.300:FF:000287">
    <property type="entry name" value="Multidrug ABC transporter ATP-binding protein"/>
    <property type="match status" value="1"/>
</dbReference>
<feature type="domain" description="ABC transmembrane type-1" evidence="10">
    <location>
        <begin position="32"/>
        <end position="304"/>
    </location>
</feature>
<dbReference type="Pfam" id="PF00005">
    <property type="entry name" value="ABC_tran"/>
    <property type="match status" value="1"/>
</dbReference>
<proteinExistence type="predicted"/>
<evidence type="ECO:0000313" key="11">
    <source>
        <dbReference type="EMBL" id="QVV90637.1"/>
    </source>
</evidence>
<reference evidence="11 12" key="1">
    <citation type="submission" date="2021-05" db="EMBL/GenBank/DDBJ databases">
        <title>A novel Methanospirillum isolate from a pyrite-forming mixed culture.</title>
        <authorList>
            <person name="Bunk B."/>
            <person name="Sproer C."/>
            <person name="Spring S."/>
            <person name="Pester M."/>
        </authorList>
    </citation>
    <scope>NUCLEOTIDE SEQUENCE [LARGE SCALE GENOMIC DNA]</scope>
    <source>
        <strain evidence="11 12">J.3.6.1-F.2.7.3</strain>
    </source>
</reference>
<dbReference type="AlphaFoldDB" id="A0A8E7AZD0"/>
<dbReference type="InterPro" id="IPR011527">
    <property type="entry name" value="ABC1_TM_dom"/>
</dbReference>
<dbReference type="GO" id="GO:0015421">
    <property type="term" value="F:ABC-type oligopeptide transporter activity"/>
    <property type="evidence" value="ECO:0007669"/>
    <property type="project" value="TreeGrafter"/>
</dbReference>
<dbReference type="SMART" id="SM00382">
    <property type="entry name" value="AAA"/>
    <property type="match status" value="1"/>
</dbReference>
<evidence type="ECO:0000256" key="7">
    <source>
        <dbReference type="ARBA" id="ARBA00023136"/>
    </source>
</evidence>